<dbReference type="SUPFAM" id="SSF53474">
    <property type="entry name" value="alpha/beta-Hydrolases"/>
    <property type="match status" value="1"/>
</dbReference>
<accession>A0A193GK01</accession>
<keyword evidence="2" id="KW-1185">Reference proteome</keyword>
<dbReference type="EMBL" id="CP016172">
    <property type="protein sequence ID" value="ANN80422.1"/>
    <property type="molecule type" value="Genomic_DNA"/>
</dbReference>
<dbReference type="GO" id="GO:0016787">
    <property type="term" value="F:hydrolase activity"/>
    <property type="evidence" value="ECO:0007669"/>
    <property type="project" value="UniProtKB-KW"/>
</dbReference>
<dbReference type="AlphaFoldDB" id="A0A193GK01"/>
<organism evidence="1 2">
    <name type="scientific">Bordetella flabilis</name>
    <dbReference type="NCBI Taxonomy" id="463014"/>
    <lineage>
        <taxon>Bacteria</taxon>
        <taxon>Pseudomonadati</taxon>
        <taxon>Pseudomonadota</taxon>
        <taxon>Betaproteobacteria</taxon>
        <taxon>Burkholderiales</taxon>
        <taxon>Alcaligenaceae</taxon>
        <taxon>Bordetella</taxon>
    </lineage>
</organism>
<evidence type="ECO:0000313" key="2">
    <source>
        <dbReference type="Proteomes" id="UP000091926"/>
    </source>
</evidence>
<keyword evidence="1" id="KW-0378">Hydrolase</keyword>
<sequence>MRFQPIIVPGWRNSGPEHWQSHWERGLSHALRVRQRDWDNPDRDAWIGALAASVELSPWPVLLIAHSLGCVASAALPPALHGRIAGALLVAPADVERPGAPPCLAAFAPIATRPLPFQSVVVASDDDPYCGVARARHFAEQWGSRLVVLSGAGHINAESGHGPWPEGLKLLRALRRRAAWRVVPRAPRICPVGHQART</sequence>
<dbReference type="STRING" id="463014.BAU07_11990"/>
<dbReference type="KEGG" id="bfz:BAU07_11990"/>
<name>A0A193GK01_9BORD</name>
<dbReference type="Proteomes" id="UP000091926">
    <property type="component" value="Chromosome"/>
</dbReference>
<dbReference type="OrthoDB" id="9804993at2"/>
<dbReference type="InterPro" id="IPR029058">
    <property type="entry name" value="AB_hydrolase_fold"/>
</dbReference>
<dbReference type="Gene3D" id="3.40.50.1820">
    <property type="entry name" value="alpha/beta hydrolase"/>
    <property type="match status" value="1"/>
</dbReference>
<proteinExistence type="predicted"/>
<reference evidence="1 2" key="1">
    <citation type="submission" date="2016-06" db="EMBL/GenBank/DDBJ databases">
        <title>Complete genome sequences of Bordetella bronchialis and Bordetella flabilis.</title>
        <authorList>
            <person name="LiPuma J.J."/>
            <person name="Spilker T."/>
        </authorList>
    </citation>
    <scope>NUCLEOTIDE SEQUENCE [LARGE SCALE GENOMIC DNA]</scope>
    <source>
        <strain evidence="1 2">AU10664</strain>
    </source>
</reference>
<gene>
    <name evidence="1" type="ORF">BAU07_11990</name>
</gene>
<protein>
    <submittedName>
        <fullName evidence="1">Alpha/beta hydrolase</fullName>
    </submittedName>
</protein>
<dbReference type="Pfam" id="PF06821">
    <property type="entry name" value="Ser_hydrolase"/>
    <property type="match status" value="1"/>
</dbReference>
<evidence type="ECO:0000313" key="1">
    <source>
        <dbReference type="EMBL" id="ANN80422.1"/>
    </source>
</evidence>
<dbReference type="RefSeq" id="WP_066665345.1">
    <property type="nucleotide sequence ID" value="NZ_CBCSCL010000054.1"/>
</dbReference>
<dbReference type="InterPro" id="IPR010662">
    <property type="entry name" value="RBBP9/YdeN"/>
</dbReference>